<keyword evidence="4" id="KW-0805">Transcription regulation</keyword>
<dbReference type="AlphaFoldDB" id="A0A484NGA0"/>
<dbReference type="PROSITE" id="PS51903">
    <property type="entry name" value="CLP_R"/>
    <property type="match status" value="1"/>
</dbReference>
<reference evidence="9 10" key="1">
    <citation type="submission" date="2018-04" db="EMBL/GenBank/DDBJ databases">
        <authorList>
            <person name="Vogel A."/>
        </authorList>
    </citation>
    <scope>NUCLEOTIDE SEQUENCE [LARGE SCALE GENOMIC DNA]</scope>
</reference>
<dbReference type="Gene3D" id="3.40.50.300">
    <property type="entry name" value="P-loop containing nucleotide triphosphate hydrolases"/>
    <property type="match status" value="1"/>
</dbReference>
<evidence type="ECO:0000256" key="3">
    <source>
        <dbReference type="ARBA" id="ARBA00022737"/>
    </source>
</evidence>
<accession>A0A484NGA0</accession>
<feature type="compositionally biased region" description="Low complexity" evidence="7">
    <location>
        <begin position="122"/>
        <end position="131"/>
    </location>
</feature>
<keyword evidence="10" id="KW-1185">Reference proteome</keyword>
<dbReference type="InterPro" id="IPR003959">
    <property type="entry name" value="ATPase_AAA_core"/>
</dbReference>
<dbReference type="GO" id="GO:0016887">
    <property type="term" value="F:ATP hydrolysis activity"/>
    <property type="evidence" value="ECO:0007669"/>
    <property type="project" value="InterPro"/>
</dbReference>
<evidence type="ECO:0000256" key="6">
    <source>
        <dbReference type="PROSITE-ProRule" id="PRU01251"/>
    </source>
</evidence>
<dbReference type="Pfam" id="PF07724">
    <property type="entry name" value="AAA_2"/>
    <property type="match status" value="1"/>
</dbReference>
<dbReference type="OrthoDB" id="1723324at2759"/>
<evidence type="ECO:0000256" key="7">
    <source>
        <dbReference type="SAM" id="MobiDB-lite"/>
    </source>
</evidence>
<dbReference type="InterPro" id="IPR058954">
    <property type="entry name" value="AAA_lid_SMAX1"/>
</dbReference>
<dbReference type="EMBL" id="OOIL02006662">
    <property type="protein sequence ID" value="VFQ99476.1"/>
    <property type="molecule type" value="Genomic_DNA"/>
</dbReference>
<evidence type="ECO:0000256" key="4">
    <source>
        <dbReference type="ARBA" id="ARBA00023015"/>
    </source>
</evidence>
<dbReference type="Pfam" id="PF26587">
    <property type="entry name" value="AAA_lid_SMAX1"/>
    <property type="match status" value="1"/>
</dbReference>
<comment type="similarity">
    <text evidence="2">Belongs to the ClpA/ClpB family.</text>
</comment>
<feature type="domain" description="Clp R" evidence="8">
    <location>
        <begin position="8"/>
        <end position="177"/>
    </location>
</feature>
<comment type="subcellular location">
    <subcellularLocation>
        <location evidence="1">Plastid</location>
    </subcellularLocation>
</comment>
<organism evidence="9 10">
    <name type="scientific">Cuscuta campestris</name>
    <dbReference type="NCBI Taxonomy" id="132261"/>
    <lineage>
        <taxon>Eukaryota</taxon>
        <taxon>Viridiplantae</taxon>
        <taxon>Streptophyta</taxon>
        <taxon>Embryophyta</taxon>
        <taxon>Tracheophyta</taxon>
        <taxon>Spermatophyta</taxon>
        <taxon>Magnoliopsida</taxon>
        <taxon>eudicotyledons</taxon>
        <taxon>Gunneridae</taxon>
        <taxon>Pentapetalae</taxon>
        <taxon>asterids</taxon>
        <taxon>lamiids</taxon>
        <taxon>Solanales</taxon>
        <taxon>Convolvulaceae</taxon>
        <taxon>Cuscuteae</taxon>
        <taxon>Cuscuta</taxon>
        <taxon>Cuscuta subgen. Grammica</taxon>
        <taxon>Cuscuta sect. Cleistogrammica</taxon>
    </lineage>
</organism>
<dbReference type="Proteomes" id="UP000595140">
    <property type="component" value="Unassembled WGS sequence"/>
</dbReference>
<feature type="compositionally biased region" description="Basic and acidic residues" evidence="7">
    <location>
        <begin position="806"/>
        <end position="816"/>
    </location>
</feature>
<gene>
    <name evidence="9" type="ORF">CCAM_LOCUS41252</name>
</gene>
<sequence>MPTSVTTARQCLTPEAAKALDDAVAVARRRGHAQTTSVHMASSLLSLPSSPLREACARTRSAAYSARVQFKALELCLAVSLDRLPASPSPADEPPVSNSLMAAIKRSQANQRRQPESYTFHQPQNSPPSSCSPVIKVEIQNMTVSILDDPAVSRVFGEAGFISCDIKVALLRPVHQFFRYSTYQGHPSPMFLCNLSPDSDLGRKCFTFPFLGNPAISEGDKNCRRIGEVLEKKNKKNPLLVGVSAHNTLKNFLGILNRRETGQMPMKLSGLKVVCFETELSGSVNGDYDERMMRFKLEGLKSQCRNPEEGVIVNFGDLSVLAVDGVSSEFLVREMGNLVKVHPENLWVIGSVERYEVYLKVLNRFPSLEKDWDLQLLTITYAEPFLGESSSYPKSRLMESFVPLGGFFPATASGHVKGPPLMSSSNPSTRRCFLCIEKCRQEINALSGEHHSSLPSWLQNTNIMDSIEAKDDKVLLSARIDGVNKKWDSLCHRLHYNLPTDQFPPIAGVQVAGNGETGVSASKESVLSDVNNSATAVLSMFGETPSNELDPATSSPSSVTSVTMDLGLRICSGESEKSKGGIFDRKDFKILYGALVERVWWQEEAVRVVSQRIARCRRDVWFHFAGEDELGKKKLAVAVSEILSGTTQSLIYVDLSFPEPAATAKSPFDLPVSNRYDVTLRGKTAADFIADKLSENPMSVFFLENIEKADHLLQNSLSRAVKTGKFSDSRGRDVSISNAIFITACGNSSQEEKGDFFSSARIWPSIEIQVGVDLGDGPDRWDPPKKRVKRAHNGRSPCPDLNFLPEENREGEERSKGLEPWLEDFLKGVDETVMFKSIDFDSQGKRMLEEIERCFSETVGPECSMEVEREVVERITTAACLTDNKKVEKWIKSVIKQGFMKAQEKYSLTAHSIVKLISGRYSEVWQILPENITLI</sequence>
<dbReference type="InterPro" id="IPR004176">
    <property type="entry name" value="Clp_R_N"/>
</dbReference>
<evidence type="ECO:0000313" key="9">
    <source>
        <dbReference type="EMBL" id="VFQ99476.1"/>
    </source>
</evidence>
<dbReference type="GO" id="GO:0009536">
    <property type="term" value="C:plastid"/>
    <property type="evidence" value="ECO:0007669"/>
    <property type="project" value="UniProtKB-SubCell"/>
</dbReference>
<dbReference type="SUPFAM" id="SSF81923">
    <property type="entry name" value="Double Clp-N motif"/>
    <property type="match status" value="1"/>
</dbReference>
<keyword evidence="3 6" id="KW-0677">Repeat</keyword>
<dbReference type="InterPro" id="IPR051650">
    <property type="entry name" value="SL_signaling_regulator"/>
</dbReference>
<dbReference type="PANTHER" id="PTHR43572">
    <property type="entry name" value="CHAPERONE PROTEIN CLPD, CHLOROPLASTIC"/>
    <property type="match status" value="1"/>
</dbReference>
<feature type="region of interest" description="Disordered" evidence="7">
    <location>
        <begin position="785"/>
        <end position="816"/>
    </location>
</feature>
<name>A0A484NGA0_9ASTE</name>
<feature type="region of interest" description="Disordered" evidence="7">
    <location>
        <begin position="106"/>
        <end position="131"/>
    </location>
</feature>
<evidence type="ECO:0000256" key="1">
    <source>
        <dbReference type="ARBA" id="ARBA00004474"/>
    </source>
</evidence>
<dbReference type="GO" id="GO:0005524">
    <property type="term" value="F:ATP binding"/>
    <property type="evidence" value="ECO:0007669"/>
    <property type="project" value="InterPro"/>
</dbReference>
<dbReference type="Pfam" id="PF02861">
    <property type="entry name" value="Clp_N"/>
    <property type="match status" value="1"/>
</dbReference>
<evidence type="ECO:0000256" key="5">
    <source>
        <dbReference type="ARBA" id="ARBA00023163"/>
    </source>
</evidence>
<dbReference type="Gene3D" id="1.10.1780.10">
    <property type="entry name" value="Clp, N-terminal domain"/>
    <property type="match status" value="1"/>
</dbReference>
<evidence type="ECO:0000259" key="8">
    <source>
        <dbReference type="PROSITE" id="PS51903"/>
    </source>
</evidence>
<dbReference type="InterPro" id="IPR058680">
    <property type="entry name" value="NBD_SMAX1-like"/>
</dbReference>
<evidence type="ECO:0000256" key="2">
    <source>
        <dbReference type="ARBA" id="ARBA00008675"/>
    </source>
</evidence>
<dbReference type="SUPFAM" id="SSF52540">
    <property type="entry name" value="P-loop containing nucleoside triphosphate hydrolases"/>
    <property type="match status" value="1"/>
</dbReference>
<feature type="compositionally biased region" description="Polar residues" evidence="7">
    <location>
        <begin position="107"/>
        <end position="121"/>
    </location>
</feature>
<evidence type="ECO:0000313" key="10">
    <source>
        <dbReference type="Proteomes" id="UP000595140"/>
    </source>
</evidence>
<dbReference type="InterPro" id="IPR027417">
    <property type="entry name" value="P-loop_NTPase"/>
</dbReference>
<dbReference type="Pfam" id="PF23569">
    <property type="entry name" value="NBD_SMAX1"/>
    <property type="match status" value="1"/>
</dbReference>
<dbReference type="PANTHER" id="PTHR43572:SF77">
    <property type="entry name" value="PROTEIN DWARF 53-LIKE-LIKE"/>
    <property type="match status" value="1"/>
</dbReference>
<keyword evidence="5" id="KW-0804">Transcription</keyword>
<proteinExistence type="inferred from homology"/>
<protein>
    <recommendedName>
        <fullName evidence="8">Clp R domain-containing protein</fullName>
    </recommendedName>
</protein>
<dbReference type="InterPro" id="IPR036628">
    <property type="entry name" value="Clp_N_dom_sf"/>
</dbReference>